<dbReference type="eggNOG" id="ENOG502SE75">
    <property type="taxonomic scope" value="Eukaryota"/>
</dbReference>
<evidence type="ECO:0000313" key="1">
    <source>
        <dbReference type="EMBL" id="EEF47052.1"/>
    </source>
</evidence>
<organism evidence="1 2">
    <name type="scientific">Ricinus communis</name>
    <name type="common">Castor bean</name>
    <dbReference type="NCBI Taxonomy" id="3988"/>
    <lineage>
        <taxon>Eukaryota</taxon>
        <taxon>Viridiplantae</taxon>
        <taxon>Streptophyta</taxon>
        <taxon>Embryophyta</taxon>
        <taxon>Tracheophyta</taxon>
        <taxon>Spermatophyta</taxon>
        <taxon>Magnoliopsida</taxon>
        <taxon>eudicotyledons</taxon>
        <taxon>Gunneridae</taxon>
        <taxon>Pentapetalae</taxon>
        <taxon>rosids</taxon>
        <taxon>fabids</taxon>
        <taxon>Malpighiales</taxon>
        <taxon>Euphorbiaceae</taxon>
        <taxon>Acalyphoideae</taxon>
        <taxon>Acalypheae</taxon>
        <taxon>Ricinus</taxon>
    </lineage>
</organism>
<name>B9RNJ7_RICCO</name>
<dbReference type="AlphaFoldDB" id="B9RNJ7"/>
<evidence type="ECO:0000313" key="2">
    <source>
        <dbReference type="Proteomes" id="UP000008311"/>
    </source>
</evidence>
<gene>
    <name evidence="1" type="ORF">RCOM_1339590</name>
</gene>
<dbReference type="Proteomes" id="UP000008311">
    <property type="component" value="Unassembled WGS sequence"/>
</dbReference>
<reference evidence="2" key="1">
    <citation type="journal article" date="2010" name="Nat. Biotechnol.">
        <title>Draft genome sequence of the oilseed species Ricinus communis.</title>
        <authorList>
            <person name="Chan A.P."/>
            <person name="Crabtree J."/>
            <person name="Zhao Q."/>
            <person name="Lorenzi H."/>
            <person name="Orvis J."/>
            <person name="Puiu D."/>
            <person name="Melake-Berhan A."/>
            <person name="Jones K.M."/>
            <person name="Redman J."/>
            <person name="Chen G."/>
            <person name="Cahoon E.B."/>
            <person name="Gedil M."/>
            <person name="Stanke M."/>
            <person name="Haas B.J."/>
            <person name="Wortman J.R."/>
            <person name="Fraser-Liggett C.M."/>
            <person name="Ravel J."/>
            <person name="Rabinowicz P.D."/>
        </authorList>
    </citation>
    <scope>NUCLEOTIDE SEQUENCE [LARGE SCALE GENOMIC DNA]</scope>
    <source>
        <strain evidence="2">cv. Hale</strain>
    </source>
</reference>
<dbReference type="InParanoid" id="B9RNJ7"/>
<keyword evidence="2" id="KW-1185">Reference proteome</keyword>
<sequence length="89" mass="10045">MGNCLGRKQVVHPLEHSTSDYKLRIKVRMSARQLKEFMSRVDLRKGDSELGRVVLQECLDGRLTARVVGRQDSVLASEYANGLATIKEE</sequence>
<protein>
    <submittedName>
        <fullName evidence="1">Uncharacterized protein</fullName>
    </submittedName>
</protein>
<dbReference type="EMBL" id="EQ973790">
    <property type="protein sequence ID" value="EEF47052.1"/>
    <property type="molecule type" value="Genomic_DNA"/>
</dbReference>
<accession>B9RNJ7</accession>
<proteinExistence type="predicted"/>